<dbReference type="STRING" id="316067.Geob_3593"/>
<keyword evidence="1" id="KW-0132">Cell division</keyword>
<protein>
    <submittedName>
        <fullName evidence="1">Cell division protein ZapA</fullName>
    </submittedName>
</protein>
<dbReference type="InterPro" id="IPR007838">
    <property type="entry name" value="Cell_div_ZapA-like"/>
</dbReference>
<dbReference type="EMBL" id="CP001390">
    <property type="protein sequence ID" value="ACM21934.1"/>
    <property type="molecule type" value="Genomic_DNA"/>
</dbReference>
<dbReference type="AlphaFoldDB" id="B9M6E6"/>
<dbReference type="Gene3D" id="6.10.250.790">
    <property type="match status" value="1"/>
</dbReference>
<dbReference type="InterPro" id="IPR036192">
    <property type="entry name" value="Cell_div_ZapA-like_sf"/>
</dbReference>
<dbReference type="SUPFAM" id="SSF102829">
    <property type="entry name" value="Cell division protein ZapA-like"/>
    <property type="match status" value="1"/>
</dbReference>
<dbReference type="Pfam" id="PF05164">
    <property type="entry name" value="ZapA"/>
    <property type="match status" value="1"/>
</dbReference>
<dbReference type="GO" id="GO:0051301">
    <property type="term" value="P:cell division"/>
    <property type="evidence" value="ECO:0007669"/>
    <property type="project" value="UniProtKB-KW"/>
</dbReference>
<reference evidence="1 2" key="1">
    <citation type="submission" date="2009-01" db="EMBL/GenBank/DDBJ databases">
        <title>Complete sequence of Geobacter sp. FRC-32.</title>
        <authorList>
            <consortium name="US DOE Joint Genome Institute"/>
            <person name="Lucas S."/>
            <person name="Copeland A."/>
            <person name="Lapidus A."/>
            <person name="Glavina del Rio T."/>
            <person name="Dalin E."/>
            <person name="Tice H."/>
            <person name="Bruce D."/>
            <person name="Goodwin L."/>
            <person name="Pitluck S."/>
            <person name="Saunders E."/>
            <person name="Brettin T."/>
            <person name="Detter J.C."/>
            <person name="Han C."/>
            <person name="Larimer F."/>
            <person name="Land M."/>
            <person name="Hauser L."/>
            <person name="Kyrpides N."/>
            <person name="Ovchinnikova G."/>
            <person name="Kostka J."/>
            <person name="Richardson P."/>
        </authorList>
    </citation>
    <scope>NUCLEOTIDE SEQUENCE [LARGE SCALE GENOMIC DNA]</scope>
    <source>
        <strain evidence="2">DSM 22248 / JCM 15807 / FRC-32</strain>
    </source>
</reference>
<dbReference type="OrthoDB" id="5397486at2"/>
<accession>B9M6E6</accession>
<dbReference type="InterPro" id="IPR053712">
    <property type="entry name" value="Bac_CellDiv_Activator"/>
</dbReference>
<keyword evidence="1" id="KW-0131">Cell cycle</keyword>
<proteinExistence type="predicted"/>
<evidence type="ECO:0000313" key="1">
    <source>
        <dbReference type="EMBL" id="ACM21934.1"/>
    </source>
</evidence>
<dbReference type="KEGG" id="geo:Geob_3593"/>
<gene>
    <name evidence="1" type="primary">zapA</name>
    <name evidence="1" type="ordered locus">Geob_3593</name>
</gene>
<sequence>MNVSHRITVLGREISVRSTADEGTVRKVESFVNKRVEQVLNSGNTVDNQVAVILTLLNVAEDYLAVLDRLESSRKDEDFRIAGLIQRMDSVR</sequence>
<name>B9M6E6_GEODF</name>
<dbReference type="RefSeq" id="WP_012648662.1">
    <property type="nucleotide sequence ID" value="NC_011979.1"/>
</dbReference>
<dbReference type="Proteomes" id="UP000007721">
    <property type="component" value="Chromosome"/>
</dbReference>
<organism evidence="1 2">
    <name type="scientific">Geotalea daltonii (strain DSM 22248 / JCM 15807 / FRC-32)</name>
    <name type="common">Geobacter daltonii</name>
    <dbReference type="NCBI Taxonomy" id="316067"/>
    <lineage>
        <taxon>Bacteria</taxon>
        <taxon>Pseudomonadati</taxon>
        <taxon>Thermodesulfobacteriota</taxon>
        <taxon>Desulfuromonadia</taxon>
        <taxon>Geobacterales</taxon>
        <taxon>Geobacteraceae</taxon>
        <taxon>Geotalea</taxon>
    </lineage>
</organism>
<dbReference type="HOGENOM" id="CLU_180762_0_0_7"/>
<evidence type="ECO:0000313" key="2">
    <source>
        <dbReference type="Proteomes" id="UP000007721"/>
    </source>
</evidence>
<dbReference type="eggNOG" id="COG3027">
    <property type="taxonomic scope" value="Bacteria"/>
</dbReference>
<keyword evidence="2" id="KW-1185">Reference proteome</keyword>